<sequence>MFKKITLERTACFGACPEYIIQIDNTGKVKWTGIRNVSKLGEHEWTISPEAVKELNDLIDQFGYAEYVYKPLGPSKTDFPSVITSVEYTNGHTKKINHYLGDTLDSNALTEFENKIEKIATSRVK</sequence>
<dbReference type="InterPro" id="IPR045497">
    <property type="entry name" value="DUF6438"/>
</dbReference>
<dbReference type="EMBL" id="JAEEGB010000035">
    <property type="protein sequence ID" value="MBI6874850.1"/>
    <property type="molecule type" value="Genomic_DNA"/>
</dbReference>
<keyword evidence="3" id="KW-1185">Reference proteome</keyword>
<gene>
    <name evidence="2" type="ORF">I6U51_19445</name>
</gene>
<evidence type="ECO:0000313" key="2">
    <source>
        <dbReference type="EMBL" id="MBI6874850.1"/>
    </source>
</evidence>
<evidence type="ECO:0000259" key="1">
    <source>
        <dbReference type="Pfam" id="PF20033"/>
    </source>
</evidence>
<feature type="domain" description="DUF6438" evidence="1">
    <location>
        <begin position="3"/>
        <end position="119"/>
    </location>
</feature>
<reference evidence="2" key="1">
    <citation type="submission" date="2020-12" db="EMBL/GenBank/DDBJ databases">
        <title>Clostridium thailandense sp. nov., a novel acetogenic bacterium isolated from peat land soil in Thailand.</title>
        <authorList>
            <person name="Chaikitkaew S."/>
            <person name="Birkeland N.K."/>
        </authorList>
    </citation>
    <scope>NUCLEOTIDE SEQUENCE</scope>
    <source>
        <strain evidence="2">DSM 17425</strain>
    </source>
</reference>
<organism evidence="2 3">
    <name type="scientific">Clostridium aciditolerans</name>
    <dbReference type="NCBI Taxonomy" id="339861"/>
    <lineage>
        <taxon>Bacteria</taxon>
        <taxon>Bacillati</taxon>
        <taxon>Bacillota</taxon>
        <taxon>Clostridia</taxon>
        <taxon>Eubacteriales</taxon>
        <taxon>Clostridiaceae</taxon>
        <taxon>Clostridium</taxon>
    </lineage>
</organism>
<dbReference type="AlphaFoldDB" id="A0A934HV34"/>
<evidence type="ECO:0000313" key="3">
    <source>
        <dbReference type="Proteomes" id="UP000622687"/>
    </source>
</evidence>
<comment type="caution">
    <text evidence="2">The sequence shown here is derived from an EMBL/GenBank/DDBJ whole genome shotgun (WGS) entry which is preliminary data.</text>
</comment>
<dbReference type="Pfam" id="PF20033">
    <property type="entry name" value="DUF6438"/>
    <property type="match status" value="1"/>
</dbReference>
<dbReference type="RefSeq" id="WP_211144225.1">
    <property type="nucleotide sequence ID" value="NZ_JAEEGB010000035.1"/>
</dbReference>
<accession>A0A934HV34</accession>
<proteinExistence type="predicted"/>
<dbReference type="Proteomes" id="UP000622687">
    <property type="component" value="Unassembled WGS sequence"/>
</dbReference>
<protein>
    <recommendedName>
        <fullName evidence="1">DUF6438 domain-containing protein</fullName>
    </recommendedName>
</protein>
<name>A0A934HV34_9CLOT</name>